<dbReference type="Pfam" id="PF00270">
    <property type="entry name" value="DEAD"/>
    <property type="match status" value="1"/>
</dbReference>
<dbReference type="InterPro" id="IPR036388">
    <property type="entry name" value="WH-like_DNA-bd_sf"/>
</dbReference>
<dbReference type="CDD" id="cd18794">
    <property type="entry name" value="SF2_C_RecQ"/>
    <property type="match status" value="1"/>
</dbReference>
<keyword evidence="12" id="KW-0238">DNA-binding</keyword>
<dbReference type="PROSITE" id="PS51192">
    <property type="entry name" value="HELICASE_ATP_BIND_1"/>
    <property type="match status" value="1"/>
</dbReference>
<dbReference type="GO" id="GO:0003677">
    <property type="term" value="F:DNA binding"/>
    <property type="evidence" value="ECO:0007669"/>
    <property type="project" value="UniProtKB-KW"/>
</dbReference>
<dbReference type="NCBIfam" id="TIGR00614">
    <property type="entry name" value="recQ_fam"/>
    <property type="match status" value="1"/>
</dbReference>
<keyword evidence="9 17" id="KW-0347">Helicase</keyword>
<dbReference type="EC" id="5.6.2.4" evidence="17"/>
<dbReference type="FunFam" id="3.40.50.300:FF:000596">
    <property type="entry name" value="ATP-dependent DNA helicase"/>
    <property type="match status" value="1"/>
</dbReference>
<keyword evidence="14 17" id="KW-0539">Nucleus</keyword>
<feature type="compositionally biased region" description="Basic and acidic residues" evidence="19">
    <location>
        <begin position="603"/>
        <end position="639"/>
    </location>
</feature>
<keyword evidence="10" id="KW-0862">Zinc</keyword>
<dbReference type="InterPro" id="IPR011545">
    <property type="entry name" value="DEAD/DEAH_box_helicase_dom"/>
</dbReference>
<dbReference type="Proteomes" id="UP001378592">
    <property type="component" value="Unassembled WGS sequence"/>
</dbReference>
<keyword evidence="11 17" id="KW-0067">ATP-binding</keyword>
<evidence type="ECO:0000256" key="16">
    <source>
        <dbReference type="ARBA" id="ARBA00048778"/>
    </source>
</evidence>
<keyword evidence="23" id="KW-1185">Reference proteome</keyword>
<dbReference type="GO" id="GO:0009378">
    <property type="term" value="F:four-way junction helicase activity"/>
    <property type="evidence" value="ECO:0007669"/>
    <property type="project" value="TreeGrafter"/>
</dbReference>
<evidence type="ECO:0000256" key="17">
    <source>
        <dbReference type="RuleBase" id="RU364117"/>
    </source>
</evidence>
<dbReference type="SMART" id="SM00487">
    <property type="entry name" value="DEXDc"/>
    <property type="match status" value="1"/>
</dbReference>
<dbReference type="FunFam" id="3.40.50.300:FF:000752">
    <property type="entry name" value="ATP-dependent DNA helicase"/>
    <property type="match status" value="1"/>
</dbReference>
<comment type="caution">
    <text evidence="22">The sequence shown here is derived from an EMBL/GenBank/DDBJ whole genome shotgun (WGS) entry which is preliminary data.</text>
</comment>
<feature type="domain" description="Helicase ATP-binding" evidence="20">
    <location>
        <begin position="92"/>
        <end position="267"/>
    </location>
</feature>
<comment type="catalytic activity">
    <reaction evidence="15 17">
        <text>Couples ATP hydrolysis with the unwinding of duplex DNA by translocating in the 3'-5' direction.</text>
        <dbReference type="EC" id="5.6.2.4"/>
    </reaction>
</comment>
<dbReference type="PANTHER" id="PTHR13710">
    <property type="entry name" value="DNA HELICASE RECQ FAMILY MEMBER"/>
    <property type="match status" value="1"/>
</dbReference>
<accession>A0AAN9ZEW2</accession>
<dbReference type="GO" id="GO:0005634">
    <property type="term" value="C:nucleus"/>
    <property type="evidence" value="ECO:0007669"/>
    <property type="project" value="UniProtKB-SubCell"/>
</dbReference>
<dbReference type="InterPro" id="IPR027417">
    <property type="entry name" value="P-loop_NTPase"/>
</dbReference>
<evidence type="ECO:0000259" key="21">
    <source>
        <dbReference type="PROSITE" id="PS51194"/>
    </source>
</evidence>
<evidence type="ECO:0000256" key="18">
    <source>
        <dbReference type="SAM" id="Coils"/>
    </source>
</evidence>
<feature type="region of interest" description="Disordered" evidence="19">
    <location>
        <begin position="590"/>
        <end position="674"/>
    </location>
</feature>
<dbReference type="PANTHER" id="PTHR13710:SF105">
    <property type="entry name" value="ATP-DEPENDENT DNA HELICASE Q1"/>
    <property type="match status" value="1"/>
</dbReference>
<dbReference type="Pfam" id="PF16124">
    <property type="entry name" value="RecQ_Zn_bind"/>
    <property type="match status" value="1"/>
</dbReference>
<keyword evidence="6" id="KW-0479">Metal-binding</keyword>
<dbReference type="Pfam" id="PF00271">
    <property type="entry name" value="Helicase_C"/>
    <property type="match status" value="1"/>
</dbReference>
<proteinExistence type="inferred from homology"/>
<keyword evidence="8 17" id="KW-0378">Hydrolase</keyword>
<dbReference type="InterPro" id="IPR004589">
    <property type="entry name" value="DNA_helicase_ATP-dep_RecQ"/>
</dbReference>
<dbReference type="InterPro" id="IPR032284">
    <property type="entry name" value="RecQ_Zn-bd"/>
</dbReference>
<evidence type="ECO:0000256" key="8">
    <source>
        <dbReference type="ARBA" id="ARBA00022801"/>
    </source>
</evidence>
<dbReference type="GO" id="GO:0005694">
    <property type="term" value="C:chromosome"/>
    <property type="evidence" value="ECO:0007669"/>
    <property type="project" value="TreeGrafter"/>
</dbReference>
<evidence type="ECO:0000256" key="12">
    <source>
        <dbReference type="ARBA" id="ARBA00023125"/>
    </source>
</evidence>
<feature type="domain" description="Helicase C-terminal" evidence="21">
    <location>
        <begin position="295"/>
        <end position="443"/>
    </location>
</feature>
<comment type="cofactor">
    <cofactor evidence="3">
        <name>Zn(2+)</name>
        <dbReference type="ChEBI" id="CHEBI:29105"/>
    </cofactor>
</comment>
<reference evidence="22 23" key="1">
    <citation type="submission" date="2024-03" db="EMBL/GenBank/DDBJ databases">
        <title>The genome assembly and annotation of the cricket Gryllus longicercus Weissman &amp; Gray.</title>
        <authorList>
            <person name="Szrajer S."/>
            <person name="Gray D."/>
            <person name="Ylla G."/>
        </authorList>
    </citation>
    <scope>NUCLEOTIDE SEQUENCE [LARGE SCALE GENOMIC DNA]</scope>
    <source>
        <strain evidence="22">DAG 2021-001</strain>
        <tissue evidence="22">Whole body minus gut</tissue>
    </source>
</reference>
<dbReference type="GO" id="GO:0000724">
    <property type="term" value="P:double-strand break repair via homologous recombination"/>
    <property type="evidence" value="ECO:0007669"/>
    <property type="project" value="TreeGrafter"/>
</dbReference>
<sequence>MSDEEVTLQDKLAEIDYELQTVETQILSLQERKEFLLRQKQSLKDEMTLKKSLTLANRNWSSKDFPWYKKVVEVLETTFKLPGFRPHQLQTVNAVLSKEDTILIMPTGGGKSLCYQLPALVLPGITLVISPLVSLMEDQLFALKALNVNAAMMSASATREEVNSIQQAMVDKNSKLKMIYVTPEKLAKSKRFMTKLQKMYELKRLSLMAIDEVHCCSQWGHDFRPDYKFLGVLKGMFPDVPILGLTATATSKVIVDVQKMLNISGCLVFRASFNRPNLFYEVREKPSNQKECFDSLVELMKTKYAGKSGIIYATSIKDCEELMQELRKRGIRAGCYHATLDAALRSKVHQKWLSGEYQAVVATIAFGMGIDKPDVRFVIHHSLSKSMENFYQESGRAGRDNKPADCILYYRFADVFRLSTMVFTQQTGLECLYGIVAYCLDKTRCRRSIIASHFNEGWDTSDCNEMCDHCRRPREKKEIEIVEYCRSLYKLIQNAAGNDAKLTAQMLVDAWFGKGKANLRVSSVKVPSLSREMAEDVVGHLLIEGYLAEDFHFTPYNTISYIKRGPRAAAALSEKATVKMCVQGARKTEINKGSPKANNTINSEKKAKVENNARTKSETTKAENTMKSEKKVKVEKHALTESMNNVAHKRPSTLSSDVLNSITPNSSKEKRGTDRVINLCDDEDLDFVPLKKKKVFVVSSDDEG</sequence>
<dbReference type="InterPro" id="IPR014001">
    <property type="entry name" value="Helicase_ATP-bd"/>
</dbReference>
<name>A0AAN9ZEW2_9ORTH</name>
<protein>
    <recommendedName>
        <fullName evidence="17">ATP-dependent DNA helicase</fullName>
        <ecNumber evidence="17">5.6.2.4</ecNumber>
    </recommendedName>
</protein>
<dbReference type="SUPFAM" id="SSF52540">
    <property type="entry name" value="P-loop containing nucleoside triphosphate hydrolases"/>
    <property type="match status" value="1"/>
</dbReference>
<evidence type="ECO:0000313" key="23">
    <source>
        <dbReference type="Proteomes" id="UP001378592"/>
    </source>
</evidence>
<gene>
    <name evidence="22" type="ORF">R5R35_010218</name>
</gene>
<feature type="coiled-coil region" evidence="18">
    <location>
        <begin position="12"/>
        <end position="46"/>
    </location>
</feature>
<comment type="subcellular location">
    <subcellularLocation>
        <location evidence="4 17">Nucleus</location>
    </subcellularLocation>
</comment>
<evidence type="ECO:0000256" key="5">
    <source>
        <dbReference type="ARBA" id="ARBA00005446"/>
    </source>
</evidence>
<evidence type="ECO:0000256" key="1">
    <source>
        <dbReference type="ARBA" id="ARBA00001936"/>
    </source>
</evidence>
<keyword evidence="7 17" id="KW-0547">Nucleotide-binding</keyword>
<dbReference type="AlphaFoldDB" id="A0AAN9ZEW2"/>
<dbReference type="GO" id="GO:0043138">
    <property type="term" value="F:3'-5' DNA helicase activity"/>
    <property type="evidence" value="ECO:0007669"/>
    <property type="project" value="UniProtKB-EC"/>
</dbReference>
<dbReference type="EMBL" id="JAZDUA010000038">
    <property type="protein sequence ID" value="KAK7871500.1"/>
    <property type="molecule type" value="Genomic_DNA"/>
</dbReference>
<evidence type="ECO:0000256" key="4">
    <source>
        <dbReference type="ARBA" id="ARBA00004123"/>
    </source>
</evidence>
<dbReference type="CDD" id="cd18015">
    <property type="entry name" value="DEXHc_RecQ1"/>
    <property type="match status" value="1"/>
</dbReference>
<evidence type="ECO:0000256" key="2">
    <source>
        <dbReference type="ARBA" id="ARBA00001946"/>
    </source>
</evidence>
<feature type="compositionally biased region" description="Polar residues" evidence="19">
    <location>
        <begin position="652"/>
        <end position="666"/>
    </location>
</feature>
<dbReference type="SMART" id="SM00490">
    <property type="entry name" value="HELICc"/>
    <property type="match status" value="1"/>
</dbReference>
<keyword evidence="18" id="KW-0175">Coiled coil</keyword>
<evidence type="ECO:0000256" key="14">
    <source>
        <dbReference type="ARBA" id="ARBA00023242"/>
    </source>
</evidence>
<evidence type="ECO:0000256" key="15">
    <source>
        <dbReference type="ARBA" id="ARBA00034617"/>
    </source>
</evidence>
<comment type="cofactor">
    <cofactor evidence="2">
        <name>Mg(2+)</name>
        <dbReference type="ChEBI" id="CHEBI:18420"/>
    </cofactor>
</comment>
<organism evidence="22 23">
    <name type="scientific">Gryllus longicercus</name>
    <dbReference type="NCBI Taxonomy" id="2509291"/>
    <lineage>
        <taxon>Eukaryota</taxon>
        <taxon>Metazoa</taxon>
        <taxon>Ecdysozoa</taxon>
        <taxon>Arthropoda</taxon>
        <taxon>Hexapoda</taxon>
        <taxon>Insecta</taxon>
        <taxon>Pterygota</taxon>
        <taxon>Neoptera</taxon>
        <taxon>Polyneoptera</taxon>
        <taxon>Orthoptera</taxon>
        <taxon>Ensifera</taxon>
        <taxon>Gryllidea</taxon>
        <taxon>Grylloidea</taxon>
        <taxon>Gryllidae</taxon>
        <taxon>Gryllinae</taxon>
        <taxon>Gryllus</taxon>
    </lineage>
</organism>
<keyword evidence="13" id="KW-0413">Isomerase</keyword>
<evidence type="ECO:0000256" key="3">
    <source>
        <dbReference type="ARBA" id="ARBA00001947"/>
    </source>
</evidence>
<evidence type="ECO:0000256" key="19">
    <source>
        <dbReference type="SAM" id="MobiDB-lite"/>
    </source>
</evidence>
<evidence type="ECO:0000256" key="13">
    <source>
        <dbReference type="ARBA" id="ARBA00023235"/>
    </source>
</evidence>
<comment type="cofactor">
    <cofactor evidence="1">
        <name>Mn(2+)</name>
        <dbReference type="ChEBI" id="CHEBI:29035"/>
    </cofactor>
</comment>
<evidence type="ECO:0000256" key="10">
    <source>
        <dbReference type="ARBA" id="ARBA00022833"/>
    </source>
</evidence>
<evidence type="ECO:0000256" key="7">
    <source>
        <dbReference type="ARBA" id="ARBA00022741"/>
    </source>
</evidence>
<dbReference type="GO" id="GO:0046872">
    <property type="term" value="F:metal ion binding"/>
    <property type="evidence" value="ECO:0007669"/>
    <property type="project" value="UniProtKB-KW"/>
</dbReference>
<dbReference type="InterPro" id="IPR001650">
    <property type="entry name" value="Helicase_C-like"/>
</dbReference>
<dbReference type="PROSITE" id="PS51194">
    <property type="entry name" value="HELICASE_CTER"/>
    <property type="match status" value="1"/>
</dbReference>
<evidence type="ECO:0000256" key="11">
    <source>
        <dbReference type="ARBA" id="ARBA00022840"/>
    </source>
</evidence>
<comment type="catalytic activity">
    <reaction evidence="16">
        <text>ATP + H2O = ADP + phosphate + H(+)</text>
        <dbReference type="Rhea" id="RHEA:13065"/>
        <dbReference type="ChEBI" id="CHEBI:15377"/>
        <dbReference type="ChEBI" id="CHEBI:15378"/>
        <dbReference type="ChEBI" id="CHEBI:30616"/>
        <dbReference type="ChEBI" id="CHEBI:43474"/>
        <dbReference type="ChEBI" id="CHEBI:456216"/>
    </reaction>
    <physiologicalReaction direction="left-to-right" evidence="16">
        <dbReference type="Rhea" id="RHEA:13066"/>
    </physiologicalReaction>
</comment>
<dbReference type="Gene3D" id="3.40.50.300">
    <property type="entry name" value="P-loop containing nucleotide triphosphate hydrolases"/>
    <property type="match status" value="2"/>
</dbReference>
<dbReference type="Gene3D" id="1.10.10.10">
    <property type="entry name" value="Winged helix-like DNA-binding domain superfamily/Winged helix DNA-binding domain"/>
    <property type="match status" value="1"/>
</dbReference>
<evidence type="ECO:0000313" key="22">
    <source>
        <dbReference type="EMBL" id="KAK7871500.1"/>
    </source>
</evidence>
<dbReference type="GO" id="GO:0005737">
    <property type="term" value="C:cytoplasm"/>
    <property type="evidence" value="ECO:0007669"/>
    <property type="project" value="TreeGrafter"/>
</dbReference>
<dbReference type="GO" id="GO:0016787">
    <property type="term" value="F:hydrolase activity"/>
    <property type="evidence" value="ECO:0007669"/>
    <property type="project" value="UniProtKB-KW"/>
</dbReference>
<evidence type="ECO:0000259" key="20">
    <source>
        <dbReference type="PROSITE" id="PS51192"/>
    </source>
</evidence>
<evidence type="ECO:0000256" key="6">
    <source>
        <dbReference type="ARBA" id="ARBA00022723"/>
    </source>
</evidence>
<evidence type="ECO:0000256" key="9">
    <source>
        <dbReference type="ARBA" id="ARBA00022806"/>
    </source>
</evidence>
<dbReference type="GO" id="GO:0005524">
    <property type="term" value="F:ATP binding"/>
    <property type="evidence" value="ECO:0007669"/>
    <property type="project" value="UniProtKB-KW"/>
</dbReference>
<comment type="similarity">
    <text evidence="5 17">Belongs to the helicase family. RecQ subfamily.</text>
</comment>